<feature type="transmembrane region" description="Helical" evidence="9">
    <location>
        <begin position="39"/>
        <end position="56"/>
    </location>
</feature>
<comment type="caution">
    <text evidence="10">The sequence shown here is derived from an EMBL/GenBank/DDBJ whole genome shotgun (WGS) entry which is preliminary data.</text>
</comment>
<dbReference type="PANTHER" id="PTHR12226:SF2">
    <property type="entry name" value="MANNOSE-P-DOLICHOL UTILIZATION DEFECT 1 PROTEIN"/>
    <property type="match status" value="1"/>
</dbReference>
<name>A0ABR1AHE6_POLSC</name>
<dbReference type="Proteomes" id="UP001359485">
    <property type="component" value="Unassembled WGS sequence"/>
</dbReference>
<feature type="transmembrane region" description="Helical" evidence="9">
    <location>
        <begin position="68"/>
        <end position="89"/>
    </location>
</feature>
<evidence type="ECO:0000256" key="6">
    <source>
        <dbReference type="ARBA" id="ARBA00023136"/>
    </source>
</evidence>
<keyword evidence="3 9" id="KW-0812">Transmembrane</keyword>
<evidence type="ECO:0000256" key="8">
    <source>
        <dbReference type="SAM" id="MobiDB-lite"/>
    </source>
</evidence>
<dbReference type="Gene3D" id="1.20.1280.290">
    <property type="match status" value="1"/>
</dbReference>
<feature type="region of interest" description="Disordered" evidence="8">
    <location>
        <begin position="1"/>
        <end position="21"/>
    </location>
</feature>
<evidence type="ECO:0000256" key="9">
    <source>
        <dbReference type="SAM" id="Phobius"/>
    </source>
</evidence>
<proteinExistence type="inferred from homology"/>
<keyword evidence="2" id="KW-0813">Transport</keyword>
<feature type="compositionally biased region" description="Basic and acidic residues" evidence="8">
    <location>
        <begin position="1"/>
        <end position="13"/>
    </location>
</feature>
<gene>
    <name evidence="10" type="ORF">RUM44_003759</name>
</gene>
<dbReference type="InterPro" id="IPR016817">
    <property type="entry name" value="MannP-dilichol_defect-1"/>
</dbReference>
<comment type="subcellular location">
    <subcellularLocation>
        <location evidence="1">Membrane</location>
        <topology evidence="1">Multi-pass membrane protein</topology>
    </subcellularLocation>
</comment>
<evidence type="ECO:0000256" key="1">
    <source>
        <dbReference type="ARBA" id="ARBA00004141"/>
    </source>
</evidence>
<comment type="similarity">
    <text evidence="7">Belongs to the MPDU1 (TC 2.A.43.3) family.</text>
</comment>
<keyword evidence="5 9" id="KW-1133">Transmembrane helix</keyword>
<accession>A0ABR1AHE6</accession>
<evidence type="ECO:0000256" key="5">
    <source>
        <dbReference type="ARBA" id="ARBA00022989"/>
    </source>
</evidence>
<keyword evidence="6 9" id="KW-0472">Membrane</keyword>
<evidence type="ECO:0000313" key="10">
    <source>
        <dbReference type="EMBL" id="KAK6619377.1"/>
    </source>
</evidence>
<protein>
    <submittedName>
        <fullName evidence="10">Uncharacterized protein</fullName>
    </submittedName>
</protein>
<dbReference type="PANTHER" id="PTHR12226">
    <property type="entry name" value="MANNOSE-P-DOLICHOL UTILIZATION DEFECT 1 LEC35 -RELATED"/>
    <property type="match status" value="1"/>
</dbReference>
<evidence type="ECO:0000256" key="3">
    <source>
        <dbReference type="ARBA" id="ARBA00022692"/>
    </source>
</evidence>
<keyword evidence="4" id="KW-0677">Repeat</keyword>
<sequence length="108" mass="11942">MDRRTYGRTDRQTDNTSLGEGLQGVQALSNYKRQSTGQLSAVTLWMQFAGCLARVFTSIQETGDATMILTYVTATILNGLILFQLYYYASGTGKKGKGKGKRKDKKSD</sequence>
<evidence type="ECO:0000256" key="2">
    <source>
        <dbReference type="ARBA" id="ARBA00022448"/>
    </source>
</evidence>
<evidence type="ECO:0000256" key="7">
    <source>
        <dbReference type="ARBA" id="ARBA00038475"/>
    </source>
</evidence>
<dbReference type="InterPro" id="IPR006603">
    <property type="entry name" value="PQ-loop_rpt"/>
</dbReference>
<dbReference type="EMBL" id="JAWJWF010000049">
    <property type="protein sequence ID" value="KAK6619377.1"/>
    <property type="molecule type" value="Genomic_DNA"/>
</dbReference>
<evidence type="ECO:0000313" key="11">
    <source>
        <dbReference type="Proteomes" id="UP001359485"/>
    </source>
</evidence>
<dbReference type="Pfam" id="PF04193">
    <property type="entry name" value="PQ-loop"/>
    <property type="match status" value="1"/>
</dbReference>
<reference evidence="10 11" key="1">
    <citation type="submission" date="2023-09" db="EMBL/GenBank/DDBJ databases">
        <title>Genomes of two closely related lineages of the louse Polyplax serrata with different host specificities.</title>
        <authorList>
            <person name="Martinu J."/>
            <person name="Tarabai H."/>
            <person name="Stefka J."/>
            <person name="Hypsa V."/>
        </authorList>
    </citation>
    <scope>NUCLEOTIDE SEQUENCE [LARGE SCALE GENOMIC DNA]</scope>
    <source>
        <strain evidence="10">98ZLc_SE</strain>
    </source>
</reference>
<keyword evidence="11" id="KW-1185">Reference proteome</keyword>
<organism evidence="10 11">
    <name type="scientific">Polyplax serrata</name>
    <name type="common">Common mouse louse</name>
    <dbReference type="NCBI Taxonomy" id="468196"/>
    <lineage>
        <taxon>Eukaryota</taxon>
        <taxon>Metazoa</taxon>
        <taxon>Ecdysozoa</taxon>
        <taxon>Arthropoda</taxon>
        <taxon>Hexapoda</taxon>
        <taxon>Insecta</taxon>
        <taxon>Pterygota</taxon>
        <taxon>Neoptera</taxon>
        <taxon>Paraneoptera</taxon>
        <taxon>Psocodea</taxon>
        <taxon>Troctomorpha</taxon>
        <taxon>Phthiraptera</taxon>
        <taxon>Anoplura</taxon>
        <taxon>Polyplacidae</taxon>
        <taxon>Polyplax</taxon>
    </lineage>
</organism>
<evidence type="ECO:0000256" key="4">
    <source>
        <dbReference type="ARBA" id="ARBA00022737"/>
    </source>
</evidence>